<reference evidence="3 4" key="1">
    <citation type="submission" date="2019-05" db="EMBL/GenBank/DDBJ databases">
        <title>Emergence of the Ug99 lineage of the wheat stem rust pathogen through somatic hybridization.</title>
        <authorList>
            <person name="Li F."/>
            <person name="Upadhyaya N.M."/>
            <person name="Sperschneider J."/>
            <person name="Matny O."/>
            <person name="Nguyen-Phuc H."/>
            <person name="Mago R."/>
            <person name="Raley C."/>
            <person name="Miller M.E."/>
            <person name="Silverstein K.A.T."/>
            <person name="Henningsen E."/>
            <person name="Hirsch C.D."/>
            <person name="Visser B."/>
            <person name="Pretorius Z.A."/>
            <person name="Steffenson B.J."/>
            <person name="Schwessinger B."/>
            <person name="Dodds P.N."/>
            <person name="Figueroa M."/>
        </authorList>
    </citation>
    <scope>NUCLEOTIDE SEQUENCE [LARGE SCALE GENOMIC DNA]</scope>
    <source>
        <strain evidence="1">21-0</strain>
        <strain evidence="2 4">Ug99</strain>
    </source>
</reference>
<dbReference type="Proteomes" id="UP000325313">
    <property type="component" value="Unassembled WGS sequence"/>
</dbReference>
<evidence type="ECO:0000313" key="4">
    <source>
        <dbReference type="Proteomes" id="UP000325313"/>
    </source>
</evidence>
<evidence type="ECO:0000313" key="3">
    <source>
        <dbReference type="Proteomes" id="UP000324748"/>
    </source>
</evidence>
<dbReference type="EMBL" id="VDEP01000013">
    <property type="protein sequence ID" value="KAA1137048.1"/>
    <property type="molecule type" value="Genomic_DNA"/>
</dbReference>
<keyword evidence="3" id="KW-1185">Reference proteome</keyword>
<name>A0A5B0MYH9_PUCGR</name>
<protein>
    <submittedName>
        <fullName evidence="1">Uncharacterized protein</fullName>
    </submittedName>
</protein>
<dbReference type="OrthoDB" id="2506496at2759"/>
<dbReference type="EMBL" id="VSWC01000131">
    <property type="protein sequence ID" value="KAA1080900.1"/>
    <property type="molecule type" value="Genomic_DNA"/>
</dbReference>
<evidence type="ECO:0000313" key="2">
    <source>
        <dbReference type="EMBL" id="KAA1137048.1"/>
    </source>
</evidence>
<dbReference type="AlphaFoldDB" id="A0A5B0MYH9"/>
<proteinExistence type="predicted"/>
<dbReference type="Proteomes" id="UP000324748">
    <property type="component" value="Unassembled WGS sequence"/>
</dbReference>
<sequence>MRPPANLQPTTTPNRHRHHPSEFEIVFIVSCYQSKLESIRNYHCPTQHDEYLLFEMVYVLYQRDVKFIVVRMVLRGLSQAEINETLGLNISPDSFRRWNELYRETRDVVRDPALYLDQGRPLALTRKEGRFVLEALEEEPTLYLDEIQSHIEALTGIRHPLSTLSDELKRRLGMTKKVARTVHPAQCPIRRAQYIVQIGPFPANYLVFLDECAVSV</sequence>
<comment type="caution">
    <text evidence="1">The sequence shown here is derived from an EMBL/GenBank/DDBJ whole genome shotgun (WGS) entry which is preliminary data.</text>
</comment>
<dbReference type="PANTHER" id="PTHR46564">
    <property type="entry name" value="TRANSPOSASE"/>
    <property type="match status" value="1"/>
</dbReference>
<dbReference type="PANTHER" id="PTHR46564:SF1">
    <property type="entry name" value="TRANSPOSASE"/>
    <property type="match status" value="1"/>
</dbReference>
<gene>
    <name evidence="1" type="ORF">PGT21_050294</name>
    <name evidence="2" type="ORF">PGTUg99_050047</name>
</gene>
<accession>A0A5B0MYH9</accession>
<evidence type="ECO:0000313" key="1">
    <source>
        <dbReference type="EMBL" id="KAA1080900.1"/>
    </source>
</evidence>
<dbReference type="SUPFAM" id="SSF46689">
    <property type="entry name" value="Homeodomain-like"/>
    <property type="match status" value="1"/>
</dbReference>
<organism evidence="1 3">
    <name type="scientific">Puccinia graminis f. sp. tritici</name>
    <dbReference type="NCBI Taxonomy" id="56615"/>
    <lineage>
        <taxon>Eukaryota</taxon>
        <taxon>Fungi</taxon>
        <taxon>Dikarya</taxon>
        <taxon>Basidiomycota</taxon>
        <taxon>Pucciniomycotina</taxon>
        <taxon>Pucciniomycetes</taxon>
        <taxon>Pucciniales</taxon>
        <taxon>Pucciniaceae</taxon>
        <taxon>Puccinia</taxon>
    </lineage>
</organism>
<dbReference type="InterPro" id="IPR009057">
    <property type="entry name" value="Homeodomain-like_sf"/>
</dbReference>